<comment type="caution">
    <text evidence="1">The sequence shown here is derived from an EMBL/GenBank/DDBJ whole genome shotgun (WGS) entry which is preliminary data.</text>
</comment>
<accession>A0A0F6H597</accession>
<dbReference type="EMBL" id="AHNQ02000047">
    <property type="protein sequence ID" value="EKO23389.1"/>
    <property type="molecule type" value="Genomic_DNA"/>
</dbReference>
<reference evidence="1 2" key="1">
    <citation type="submission" date="2012-09" db="EMBL/GenBank/DDBJ databases">
        <authorList>
            <person name="Harkins D.M."/>
            <person name="Durkin A.S."/>
            <person name="Brinkac L.M."/>
            <person name="Selengut J.D."/>
            <person name="Sanka R."/>
            <person name="DePew J."/>
            <person name="Purushe J."/>
            <person name="Chanthongthip A."/>
            <person name="Lattana O."/>
            <person name="Phetsouvanh R."/>
            <person name="Newton P.N."/>
            <person name="Vinetz J.M."/>
            <person name="Sutton G.G."/>
            <person name="Nelson W.C."/>
            <person name="Fouts D.E."/>
        </authorList>
    </citation>
    <scope>NUCLEOTIDE SEQUENCE [LARGE SCALE GENOMIC DNA]</scope>
    <source>
        <strain evidence="1 2">UI 12621</strain>
    </source>
</reference>
<dbReference type="Proteomes" id="UP000006324">
    <property type="component" value="Unassembled WGS sequence"/>
</dbReference>
<proteinExistence type="predicted"/>
<dbReference type="AlphaFoldDB" id="A0A0F6H597"/>
<evidence type="ECO:0000313" key="1">
    <source>
        <dbReference type="EMBL" id="EKO23389.1"/>
    </source>
</evidence>
<gene>
    <name evidence="1" type="ORF">LEP1GSC104_0869</name>
</gene>
<sequence length="65" mass="7498">MFFTFVSKLKRQRNLLKKIYGSNIPLNIAKFEIPNFSLHFPPISSLTILPALQTIKTTTKQTTIF</sequence>
<organism evidence="1 2">
    <name type="scientific">Leptospira interrogans str. UI 12621</name>
    <dbReference type="NCBI Taxonomy" id="1049937"/>
    <lineage>
        <taxon>Bacteria</taxon>
        <taxon>Pseudomonadati</taxon>
        <taxon>Spirochaetota</taxon>
        <taxon>Spirochaetia</taxon>
        <taxon>Leptospirales</taxon>
        <taxon>Leptospiraceae</taxon>
        <taxon>Leptospira</taxon>
    </lineage>
</organism>
<name>A0A0F6H597_LEPIR</name>
<evidence type="ECO:0000313" key="2">
    <source>
        <dbReference type="Proteomes" id="UP000006324"/>
    </source>
</evidence>
<protein>
    <submittedName>
        <fullName evidence="1">Uncharacterized protein</fullName>
    </submittedName>
</protein>